<keyword evidence="2" id="KW-0408">Iron</keyword>
<keyword evidence="2" id="KW-0503">Monooxygenase</keyword>
<dbReference type="PRINTS" id="PR00359">
    <property type="entry name" value="BP450"/>
</dbReference>
<dbReference type="InterPro" id="IPR036396">
    <property type="entry name" value="Cyt_P450_sf"/>
</dbReference>
<evidence type="ECO:0000313" key="3">
    <source>
        <dbReference type="EMBL" id="MFD1370842.1"/>
    </source>
</evidence>
<organism evidence="3 4">
    <name type="scientific">Actinoplanes sichuanensis</name>
    <dbReference type="NCBI Taxonomy" id="512349"/>
    <lineage>
        <taxon>Bacteria</taxon>
        <taxon>Bacillati</taxon>
        <taxon>Actinomycetota</taxon>
        <taxon>Actinomycetes</taxon>
        <taxon>Micromonosporales</taxon>
        <taxon>Micromonosporaceae</taxon>
        <taxon>Actinoplanes</taxon>
    </lineage>
</organism>
<dbReference type="SUPFAM" id="SSF48264">
    <property type="entry name" value="Cytochrome P450"/>
    <property type="match status" value="1"/>
</dbReference>
<keyword evidence="4" id="KW-1185">Reference proteome</keyword>
<evidence type="ECO:0000256" key="2">
    <source>
        <dbReference type="RuleBase" id="RU000461"/>
    </source>
</evidence>
<reference evidence="4" key="1">
    <citation type="journal article" date="2019" name="Int. J. Syst. Evol. Microbiol.">
        <title>The Global Catalogue of Microorganisms (GCM) 10K type strain sequencing project: providing services to taxonomists for standard genome sequencing and annotation.</title>
        <authorList>
            <consortium name="The Broad Institute Genomics Platform"/>
            <consortium name="The Broad Institute Genome Sequencing Center for Infectious Disease"/>
            <person name="Wu L."/>
            <person name="Ma J."/>
        </authorList>
    </citation>
    <scope>NUCLEOTIDE SEQUENCE [LARGE SCALE GENOMIC DNA]</scope>
    <source>
        <strain evidence="4">CCM 7526</strain>
    </source>
</reference>
<dbReference type="PANTHER" id="PTHR46696">
    <property type="entry name" value="P450, PUTATIVE (EUROFUNG)-RELATED"/>
    <property type="match status" value="1"/>
</dbReference>
<dbReference type="InterPro" id="IPR002397">
    <property type="entry name" value="Cyt_P450_B"/>
</dbReference>
<dbReference type="InterPro" id="IPR001128">
    <property type="entry name" value="Cyt_P450"/>
</dbReference>
<gene>
    <name evidence="3" type="ORF">ACFQ5G_36350</name>
</gene>
<dbReference type="PRINTS" id="PR00385">
    <property type="entry name" value="P450"/>
</dbReference>
<protein>
    <submittedName>
        <fullName evidence="3">Cytochrome P450</fullName>
    </submittedName>
</protein>
<keyword evidence="2" id="KW-0479">Metal-binding</keyword>
<keyword evidence="2" id="KW-0560">Oxidoreductase</keyword>
<name>A0ABW4ALJ5_9ACTN</name>
<dbReference type="Proteomes" id="UP001597183">
    <property type="component" value="Unassembled WGS sequence"/>
</dbReference>
<comment type="caution">
    <text evidence="3">The sequence shown here is derived from an EMBL/GenBank/DDBJ whole genome shotgun (WGS) entry which is preliminary data.</text>
</comment>
<evidence type="ECO:0000256" key="1">
    <source>
        <dbReference type="ARBA" id="ARBA00010617"/>
    </source>
</evidence>
<sequence>MRYPFERRCPFQEPAEFAALRAGEPVAPVALPSGASGYLVTTYDEVRRVLTDDRFSRTPVREQAGRGNPGGFDFGLSVADPVAHERWRRLVGSVVNPRLAETLRPRIVTAVEQLLDRLAATPQPADLMTCYARPLALRVLGELFDVPDDLRPMLTTWAAGIAAAGADMRAFGAATQTLHHCAVELVARPHGGLLTALAAARHDGHALTDADLVRTVMLMAIAGYETSAVQIGNGVLALLQHPEQLALVRDGHADGAVDEILRYAQAGTGFAGITYTVEGVELGGVTVPPGAAVLVALDSAARDERRVPEPQVFDVTRGSARYHLAFGSGGHYCLGAPVARVELEEGLTRLCRRFPGLRAAYGTEKVVFTRNLLHHYPRELPVHTD</sequence>
<keyword evidence="2" id="KW-0349">Heme</keyword>
<comment type="similarity">
    <text evidence="1 2">Belongs to the cytochrome P450 family.</text>
</comment>
<evidence type="ECO:0000313" key="4">
    <source>
        <dbReference type="Proteomes" id="UP001597183"/>
    </source>
</evidence>
<dbReference type="EMBL" id="JBHTMK010000048">
    <property type="protein sequence ID" value="MFD1370842.1"/>
    <property type="molecule type" value="Genomic_DNA"/>
</dbReference>
<dbReference type="RefSeq" id="WP_317795715.1">
    <property type="nucleotide sequence ID" value="NZ_AP028461.1"/>
</dbReference>
<dbReference type="PROSITE" id="PS00086">
    <property type="entry name" value="CYTOCHROME_P450"/>
    <property type="match status" value="1"/>
</dbReference>
<dbReference type="Gene3D" id="1.10.630.10">
    <property type="entry name" value="Cytochrome P450"/>
    <property type="match status" value="1"/>
</dbReference>
<accession>A0ABW4ALJ5</accession>
<proteinExistence type="inferred from homology"/>
<dbReference type="Pfam" id="PF00067">
    <property type="entry name" value="p450"/>
    <property type="match status" value="2"/>
</dbReference>
<dbReference type="PANTHER" id="PTHR46696:SF1">
    <property type="entry name" value="CYTOCHROME P450 YJIB-RELATED"/>
    <property type="match status" value="1"/>
</dbReference>
<dbReference type="InterPro" id="IPR017972">
    <property type="entry name" value="Cyt_P450_CS"/>
</dbReference>